<keyword evidence="7" id="KW-1185">Reference proteome</keyword>
<organism evidence="6 7">
    <name type="scientific">Discostella pseudostelligera</name>
    <dbReference type="NCBI Taxonomy" id="259834"/>
    <lineage>
        <taxon>Eukaryota</taxon>
        <taxon>Sar</taxon>
        <taxon>Stramenopiles</taxon>
        <taxon>Ochrophyta</taxon>
        <taxon>Bacillariophyta</taxon>
        <taxon>Coscinodiscophyceae</taxon>
        <taxon>Thalassiosirophycidae</taxon>
        <taxon>Stephanodiscales</taxon>
        <taxon>Stephanodiscaceae</taxon>
        <taxon>Discostella</taxon>
    </lineage>
</organism>
<dbReference type="PANTHER" id="PTHR45339:SF1">
    <property type="entry name" value="HYBRID SIGNAL TRANSDUCTION HISTIDINE KINASE J"/>
    <property type="match status" value="1"/>
</dbReference>
<comment type="caution">
    <text evidence="6">The sequence shown here is derived from an EMBL/GenBank/DDBJ whole genome shotgun (WGS) entry which is preliminary data.</text>
</comment>
<dbReference type="Pfam" id="PF00072">
    <property type="entry name" value="Response_reg"/>
    <property type="match status" value="1"/>
</dbReference>
<proteinExistence type="predicted"/>
<evidence type="ECO:0000313" key="6">
    <source>
        <dbReference type="EMBL" id="KAL3770228.1"/>
    </source>
</evidence>
<name>A0ABD3N4H7_9STRA</name>
<dbReference type="SUPFAM" id="SSF52172">
    <property type="entry name" value="CheY-like"/>
    <property type="match status" value="1"/>
</dbReference>
<feature type="modified residue" description="4-aspartylphosphate" evidence="3">
    <location>
        <position position="79"/>
    </location>
</feature>
<keyword evidence="1 3" id="KW-0597">Phosphoprotein</keyword>
<feature type="region of interest" description="Disordered" evidence="4">
    <location>
        <begin position="1"/>
        <end position="23"/>
    </location>
</feature>
<dbReference type="InterPro" id="IPR001789">
    <property type="entry name" value="Sig_transdc_resp-reg_receiver"/>
</dbReference>
<gene>
    <name evidence="6" type="ORF">ACHAWU_009168</name>
</gene>
<evidence type="ECO:0000256" key="2">
    <source>
        <dbReference type="ARBA" id="ARBA00023012"/>
    </source>
</evidence>
<keyword evidence="2" id="KW-0902">Two-component regulatory system</keyword>
<feature type="domain" description="Response regulatory" evidence="5">
    <location>
        <begin position="35"/>
        <end position="145"/>
    </location>
</feature>
<evidence type="ECO:0000256" key="4">
    <source>
        <dbReference type="SAM" id="MobiDB-lite"/>
    </source>
</evidence>
<protein>
    <recommendedName>
        <fullName evidence="5">Response regulatory domain-containing protein</fullName>
    </recommendedName>
</protein>
<dbReference type="Proteomes" id="UP001530293">
    <property type="component" value="Unassembled WGS sequence"/>
</dbReference>
<dbReference type="PANTHER" id="PTHR45339">
    <property type="entry name" value="HYBRID SIGNAL TRANSDUCTION HISTIDINE KINASE J"/>
    <property type="match status" value="1"/>
</dbReference>
<dbReference type="CDD" id="cd17546">
    <property type="entry name" value="REC_hyHK_CKI1_RcsC-like"/>
    <property type="match status" value="1"/>
</dbReference>
<dbReference type="PROSITE" id="PS50110">
    <property type="entry name" value="RESPONSE_REGULATORY"/>
    <property type="match status" value="1"/>
</dbReference>
<dbReference type="InterPro" id="IPR011006">
    <property type="entry name" value="CheY-like_superfamily"/>
</dbReference>
<evidence type="ECO:0000313" key="7">
    <source>
        <dbReference type="Proteomes" id="UP001530293"/>
    </source>
</evidence>
<evidence type="ECO:0000259" key="5">
    <source>
        <dbReference type="PROSITE" id="PS50110"/>
    </source>
</evidence>
<dbReference type="SMART" id="SM00448">
    <property type="entry name" value="REC"/>
    <property type="match status" value="1"/>
</dbReference>
<sequence length="152" mass="16428">MLPTNNAVNGVPSDATMAPNPSPSSAAAALGARPLVLIVEDVDVSASLLCVQFRKLNCIPHRAENGQVAIEKMYLVLMDLHMPVMDGFEATKIIKSSSDCNIPVVALTSDTREVNYRRCTEIGFDECLTKPLKADQIKELLAKYVPGHTSSD</sequence>
<evidence type="ECO:0000256" key="1">
    <source>
        <dbReference type="ARBA" id="ARBA00022553"/>
    </source>
</evidence>
<reference evidence="6 7" key="1">
    <citation type="submission" date="2024-10" db="EMBL/GenBank/DDBJ databases">
        <title>Updated reference genomes for cyclostephanoid diatoms.</title>
        <authorList>
            <person name="Roberts W.R."/>
            <person name="Alverson A.J."/>
        </authorList>
    </citation>
    <scope>NUCLEOTIDE SEQUENCE [LARGE SCALE GENOMIC DNA]</scope>
    <source>
        <strain evidence="6 7">AJA232-27</strain>
    </source>
</reference>
<dbReference type="Gene3D" id="3.40.50.2300">
    <property type="match status" value="1"/>
</dbReference>
<evidence type="ECO:0000256" key="3">
    <source>
        <dbReference type="PROSITE-ProRule" id="PRU00169"/>
    </source>
</evidence>
<dbReference type="EMBL" id="JALLBG020000044">
    <property type="protein sequence ID" value="KAL3770228.1"/>
    <property type="molecule type" value="Genomic_DNA"/>
</dbReference>
<dbReference type="AlphaFoldDB" id="A0ABD3N4H7"/>
<dbReference type="GO" id="GO:0000160">
    <property type="term" value="P:phosphorelay signal transduction system"/>
    <property type="evidence" value="ECO:0007669"/>
    <property type="project" value="UniProtKB-KW"/>
</dbReference>
<accession>A0ABD3N4H7</accession>